<comment type="pathway">
    <text evidence="1 6">Carbohydrate biosynthesis; dTDP-L-rhamnose biosynthesis.</text>
</comment>
<dbReference type="Proteomes" id="UP000494183">
    <property type="component" value="Unassembled WGS sequence"/>
</dbReference>
<evidence type="ECO:0000313" key="9">
    <source>
        <dbReference type="Proteomes" id="UP000494183"/>
    </source>
</evidence>
<dbReference type="InterPro" id="IPR036291">
    <property type="entry name" value="NAD(P)-bd_dom_sf"/>
</dbReference>
<name>A0A6S7F6W4_9BURK</name>
<comment type="catalytic activity">
    <reaction evidence="5 6">
        <text>dTDP-beta-L-rhamnose + NADP(+) = dTDP-4-dehydro-beta-L-rhamnose + NADPH + H(+)</text>
        <dbReference type="Rhea" id="RHEA:21796"/>
        <dbReference type="ChEBI" id="CHEBI:15378"/>
        <dbReference type="ChEBI" id="CHEBI:57510"/>
        <dbReference type="ChEBI" id="CHEBI:57783"/>
        <dbReference type="ChEBI" id="CHEBI:58349"/>
        <dbReference type="ChEBI" id="CHEBI:62830"/>
        <dbReference type="EC" id="1.1.1.133"/>
    </reaction>
</comment>
<dbReference type="EMBL" id="CADILH010000004">
    <property type="protein sequence ID" value="CAB3932735.1"/>
    <property type="molecule type" value="Genomic_DNA"/>
</dbReference>
<keyword evidence="6 8" id="KW-0560">Oxidoreductase</keyword>
<dbReference type="Gene3D" id="3.40.50.720">
    <property type="entry name" value="NAD(P)-binding Rossmann-like Domain"/>
    <property type="match status" value="1"/>
</dbReference>
<dbReference type="RefSeq" id="WP_175200376.1">
    <property type="nucleotide sequence ID" value="NZ_CADILH010000004.1"/>
</dbReference>
<comment type="similarity">
    <text evidence="2 6">Belongs to the dTDP-4-dehydrorhamnose reductase family.</text>
</comment>
<feature type="domain" description="RmlD-like substrate binding" evidence="7">
    <location>
        <begin position="1"/>
        <end position="291"/>
    </location>
</feature>
<evidence type="ECO:0000259" key="7">
    <source>
        <dbReference type="Pfam" id="PF04321"/>
    </source>
</evidence>
<dbReference type="SUPFAM" id="SSF51735">
    <property type="entry name" value="NAD(P)-binding Rossmann-fold domains"/>
    <property type="match status" value="1"/>
</dbReference>
<evidence type="ECO:0000256" key="3">
    <source>
        <dbReference type="ARBA" id="ARBA00012929"/>
    </source>
</evidence>
<keyword evidence="9" id="KW-1185">Reference proteome</keyword>
<dbReference type="AlphaFoldDB" id="A0A6S7F6W4"/>
<evidence type="ECO:0000256" key="1">
    <source>
        <dbReference type="ARBA" id="ARBA00004781"/>
    </source>
</evidence>
<dbReference type="UniPathway" id="UPA00124"/>
<dbReference type="PANTHER" id="PTHR10491:SF4">
    <property type="entry name" value="METHIONINE ADENOSYLTRANSFERASE 2 SUBUNIT BETA"/>
    <property type="match status" value="1"/>
</dbReference>
<dbReference type="CDD" id="cd05254">
    <property type="entry name" value="dTDP_HR_like_SDR_e"/>
    <property type="match status" value="1"/>
</dbReference>
<dbReference type="Gene3D" id="3.90.25.10">
    <property type="entry name" value="UDP-galactose 4-epimerase, domain 1"/>
    <property type="match status" value="1"/>
</dbReference>
<proteinExistence type="inferred from homology"/>
<accession>A0A6S7F6W4</accession>
<reference evidence="8 9" key="1">
    <citation type="submission" date="2020-04" db="EMBL/GenBank/DDBJ databases">
        <authorList>
            <person name="De Canck E."/>
        </authorList>
    </citation>
    <scope>NUCLEOTIDE SEQUENCE [LARGE SCALE GENOMIC DNA]</scope>
    <source>
        <strain evidence="8 9">LMG 6000</strain>
    </source>
</reference>
<evidence type="ECO:0000256" key="4">
    <source>
        <dbReference type="ARBA" id="ARBA00017099"/>
    </source>
</evidence>
<protein>
    <recommendedName>
        <fullName evidence="4 6">dTDP-4-dehydrorhamnose reductase</fullName>
        <ecNumber evidence="3 6">1.1.1.133</ecNumber>
    </recommendedName>
</protein>
<dbReference type="NCBIfam" id="TIGR01214">
    <property type="entry name" value="rmlD"/>
    <property type="match status" value="1"/>
</dbReference>
<evidence type="ECO:0000256" key="6">
    <source>
        <dbReference type="RuleBase" id="RU364082"/>
    </source>
</evidence>
<dbReference type="EC" id="1.1.1.133" evidence="3 6"/>
<dbReference type="InterPro" id="IPR005913">
    <property type="entry name" value="dTDP_dehydrorham_reduct"/>
</dbReference>
<comment type="function">
    <text evidence="6">Catalyzes the reduction of dTDP-6-deoxy-L-lyxo-4-hexulose to yield dTDP-L-rhamnose.</text>
</comment>
<dbReference type="InterPro" id="IPR029903">
    <property type="entry name" value="RmlD-like-bd"/>
</dbReference>
<organism evidence="8 9">
    <name type="scientific">Achromobacter insolitus</name>
    <dbReference type="NCBI Taxonomy" id="217204"/>
    <lineage>
        <taxon>Bacteria</taxon>
        <taxon>Pseudomonadati</taxon>
        <taxon>Pseudomonadota</taxon>
        <taxon>Betaproteobacteria</taxon>
        <taxon>Burkholderiales</taxon>
        <taxon>Alcaligenaceae</taxon>
        <taxon>Achromobacter</taxon>
    </lineage>
</organism>
<dbReference type="GO" id="GO:0019305">
    <property type="term" value="P:dTDP-rhamnose biosynthetic process"/>
    <property type="evidence" value="ECO:0007669"/>
    <property type="project" value="UniProtKB-UniPathway"/>
</dbReference>
<evidence type="ECO:0000256" key="2">
    <source>
        <dbReference type="ARBA" id="ARBA00010944"/>
    </source>
</evidence>
<dbReference type="GO" id="GO:0008831">
    <property type="term" value="F:dTDP-4-dehydrorhamnose reductase activity"/>
    <property type="evidence" value="ECO:0007669"/>
    <property type="project" value="UniProtKB-EC"/>
</dbReference>
<evidence type="ECO:0000256" key="5">
    <source>
        <dbReference type="ARBA" id="ARBA00048200"/>
    </source>
</evidence>
<dbReference type="GO" id="GO:0005829">
    <property type="term" value="C:cytosol"/>
    <property type="evidence" value="ECO:0007669"/>
    <property type="project" value="TreeGrafter"/>
</dbReference>
<dbReference type="Pfam" id="PF04321">
    <property type="entry name" value="RmlD_sub_bind"/>
    <property type="match status" value="1"/>
</dbReference>
<sequence>MKILLLGKDGQVGQELRRALLPQGELVALGRGDVDLRDQDALLALLSSHRPDAIVNAAAYTAVDAAETDRDTAAQVNAAAVATLACHARAAGALLVHFSTDYVFDGTQERAYRETDSPNPLNVYGSTKLAGEHAIQAAGCDALVFRIGWIYSTHGRNFLKTMLRLAGERERLEVVSDQHGTPTSAELVADLAALAIRQHQAGRLPGGTYHLAAGGSTNWHAYAKYIVAGAAARGAILALTPERIHAIAARDYPAAAQRPCNSTLDTTKLSRALELRMPSWTEQVDRTLDQLIQPGKQPAF</sequence>
<gene>
    <name evidence="8" type="primary">rfbD</name>
    <name evidence="8" type="ORF">LMG6000_02844</name>
</gene>
<evidence type="ECO:0000313" key="8">
    <source>
        <dbReference type="EMBL" id="CAB3932735.1"/>
    </source>
</evidence>
<comment type="cofactor">
    <cofactor evidence="6">
        <name>Mg(2+)</name>
        <dbReference type="ChEBI" id="CHEBI:18420"/>
    </cofactor>
    <text evidence="6">Binds 1 Mg(2+) ion per monomer.</text>
</comment>
<keyword evidence="6" id="KW-0521">NADP</keyword>
<dbReference type="PANTHER" id="PTHR10491">
    <property type="entry name" value="DTDP-4-DEHYDRORHAMNOSE REDUCTASE"/>
    <property type="match status" value="1"/>
</dbReference>